<evidence type="ECO:0000256" key="4">
    <source>
        <dbReference type="SAM" id="Coils"/>
    </source>
</evidence>
<dbReference type="Proteomes" id="UP001066276">
    <property type="component" value="Chromosome 4_2"/>
</dbReference>
<dbReference type="GO" id="GO:0005200">
    <property type="term" value="F:structural constituent of cytoskeleton"/>
    <property type="evidence" value="ECO:0007669"/>
    <property type="project" value="TreeGrafter"/>
</dbReference>
<dbReference type="PROSITE" id="PS51842">
    <property type="entry name" value="IF_ROD_2"/>
    <property type="match status" value="1"/>
</dbReference>
<dbReference type="FunFam" id="1.20.5.170:FF:000002">
    <property type="entry name" value="Type I keratin KA11"/>
    <property type="match status" value="1"/>
</dbReference>
<evidence type="ECO:0000256" key="2">
    <source>
        <dbReference type="ARBA" id="ARBA00023054"/>
    </source>
</evidence>
<feature type="compositionally biased region" description="Low complexity" evidence="5">
    <location>
        <begin position="1"/>
        <end position="13"/>
    </location>
</feature>
<feature type="coiled-coil region" evidence="4">
    <location>
        <begin position="292"/>
        <end position="358"/>
    </location>
</feature>
<comment type="similarity">
    <text evidence="3">Belongs to the intermediate filament family.</text>
</comment>
<protein>
    <recommendedName>
        <fullName evidence="6">IF rod domain-containing protein</fullName>
    </recommendedName>
</protein>
<dbReference type="GO" id="GO:0045109">
    <property type="term" value="P:intermediate filament organization"/>
    <property type="evidence" value="ECO:0007669"/>
    <property type="project" value="TreeGrafter"/>
</dbReference>
<dbReference type="Pfam" id="PF00038">
    <property type="entry name" value="Filament"/>
    <property type="match status" value="1"/>
</dbReference>
<dbReference type="PANTHER" id="PTHR45652">
    <property type="entry name" value="GLIAL FIBRILLARY ACIDIC PROTEIN"/>
    <property type="match status" value="1"/>
</dbReference>
<gene>
    <name evidence="7" type="ORF">NDU88_001093</name>
</gene>
<sequence length="922" mass="104282">MSSTEVTTSVCESNMSSTEAHMGKSSFSRSEFEESSEMLNKPLQVESSRISANWSAGSSELLLPSYHEIRFSSPQEENWKFWNRCSSEKAELQGLNQRFATFIDKVRSLEQQKAQLTVELNILKSRESQGGGGVYQQRFKKTRDQLDQLTSDYNRLKLERDRLKEQQDFLEQRLEDEVRIRIETQNSSDLKQKELDNAKLYNSELERKVESLKEEMEYLKNGHDKELNDIRMTIQTNVLGQKASVKTQPDLTSVLQDVHSQYDTIRMKIQNEYSKWFKTQFPYHSPSSDIEKETLEQELKKSQTKITILERKIDTLEATNEDQQRRMKEMEDQFCKDISIYQQTIEQQEHAVRLLKEDVACRLQEYQDLLNVKMALDIEIATYRKLLEGEEIRFLNSSPPSTFIQIKSTAPDINRSSYKMKTISTETRGPSDREVVVKILEEDREEEDEESSDFKVYEFREEQSSCIMERLPSANLVESSWQEEKENKISCQTEVVDLSCQTEIPTVEVVKISCQVEETSINLEEVTKEVVECTLEQKEITVQVQSPAVNEVDISYQIERPIEEKVEISYTVGESSVEGVDISNQVESSTIDSVDISFQEGEYTTDGVELSYKVVESIVGGDDTSYQKGTYTVEGADISYQVVETIAEGVDISCQLSESTLEEAVVSCQVETCTVDGEDSSYVVVVSAMEGENNSYQGGKSTVEEVDISYQVGESTIEGTDISYKVEESIVENVAISREVEESTVKEVDLSFQEEGPTTEEVIISYQVEMPTANEADISYQVGESTVEAVDISYEVRQDKEVEISYQVGESAVGEMGISYQAGGYTVEGADIAAPMGETTLEGVDISYQVVESITEGQDITYCVGESIVERVDISDQVEESVANEVNVSYQAEIPTVEKVEITYQVVGSAAELEISTDALLE</sequence>
<dbReference type="Gene3D" id="1.20.5.1160">
    <property type="entry name" value="Vasodilator-stimulated phosphoprotein"/>
    <property type="match status" value="1"/>
</dbReference>
<dbReference type="Gene3D" id="1.20.5.170">
    <property type="match status" value="1"/>
</dbReference>
<evidence type="ECO:0000256" key="1">
    <source>
        <dbReference type="ARBA" id="ARBA00022754"/>
    </source>
</evidence>
<dbReference type="InterPro" id="IPR018039">
    <property type="entry name" value="IF_conserved"/>
</dbReference>
<feature type="domain" description="IF rod" evidence="6">
    <location>
        <begin position="88"/>
        <end position="394"/>
    </location>
</feature>
<evidence type="ECO:0000259" key="6">
    <source>
        <dbReference type="PROSITE" id="PS51842"/>
    </source>
</evidence>
<comment type="caution">
    <text evidence="7">The sequence shown here is derived from an EMBL/GenBank/DDBJ whole genome shotgun (WGS) entry which is preliminary data.</text>
</comment>
<keyword evidence="2 4" id="KW-0175">Coiled coil</keyword>
<dbReference type="AlphaFoldDB" id="A0AAV7S9G7"/>
<dbReference type="SUPFAM" id="SSF64593">
    <property type="entry name" value="Intermediate filament protein, coiled coil region"/>
    <property type="match status" value="2"/>
</dbReference>
<organism evidence="7 8">
    <name type="scientific">Pleurodeles waltl</name>
    <name type="common">Iberian ribbed newt</name>
    <dbReference type="NCBI Taxonomy" id="8319"/>
    <lineage>
        <taxon>Eukaryota</taxon>
        <taxon>Metazoa</taxon>
        <taxon>Chordata</taxon>
        <taxon>Craniata</taxon>
        <taxon>Vertebrata</taxon>
        <taxon>Euteleostomi</taxon>
        <taxon>Amphibia</taxon>
        <taxon>Batrachia</taxon>
        <taxon>Caudata</taxon>
        <taxon>Salamandroidea</taxon>
        <taxon>Salamandridae</taxon>
        <taxon>Pleurodelinae</taxon>
        <taxon>Pleurodeles</taxon>
    </lineage>
</organism>
<dbReference type="EMBL" id="JANPWB010000008">
    <property type="protein sequence ID" value="KAJ1160597.1"/>
    <property type="molecule type" value="Genomic_DNA"/>
</dbReference>
<accession>A0AAV7S9G7</accession>
<evidence type="ECO:0000313" key="7">
    <source>
        <dbReference type="EMBL" id="KAJ1160597.1"/>
    </source>
</evidence>
<dbReference type="Gene3D" id="1.20.5.500">
    <property type="entry name" value="Single helix bin"/>
    <property type="match status" value="1"/>
</dbReference>
<feature type="coiled-coil region" evidence="4">
    <location>
        <begin position="92"/>
        <end position="222"/>
    </location>
</feature>
<keyword evidence="8" id="KW-1185">Reference proteome</keyword>
<dbReference type="GO" id="GO:0005737">
    <property type="term" value="C:cytoplasm"/>
    <property type="evidence" value="ECO:0007669"/>
    <property type="project" value="TreeGrafter"/>
</dbReference>
<feature type="region of interest" description="Disordered" evidence="5">
    <location>
        <begin position="1"/>
        <end position="29"/>
    </location>
</feature>
<dbReference type="GO" id="GO:0005882">
    <property type="term" value="C:intermediate filament"/>
    <property type="evidence" value="ECO:0007669"/>
    <property type="project" value="UniProtKB-KW"/>
</dbReference>
<proteinExistence type="inferred from homology"/>
<reference evidence="7" key="1">
    <citation type="journal article" date="2022" name="bioRxiv">
        <title>Sequencing and chromosome-scale assembly of the giantPleurodeles waltlgenome.</title>
        <authorList>
            <person name="Brown T."/>
            <person name="Elewa A."/>
            <person name="Iarovenko S."/>
            <person name="Subramanian E."/>
            <person name="Araus A.J."/>
            <person name="Petzold A."/>
            <person name="Susuki M."/>
            <person name="Suzuki K.-i.T."/>
            <person name="Hayashi T."/>
            <person name="Toyoda A."/>
            <person name="Oliveira C."/>
            <person name="Osipova E."/>
            <person name="Leigh N.D."/>
            <person name="Simon A."/>
            <person name="Yun M.H."/>
        </authorList>
    </citation>
    <scope>NUCLEOTIDE SEQUENCE</scope>
    <source>
        <strain evidence="7">20211129_DDA</strain>
        <tissue evidence="7">Liver</tissue>
    </source>
</reference>
<dbReference type="InterPro" id="IPR050405">
    <property type="entry name" value="Intermediate_filament"/>
</dbReference>
<evidence type="ECO:0000256" key="5">
    <source>
        <dbReference type="SAM" id="MobiDB-lite"/>
    </source>
</evidence>
<name>A0AAV7S9G7_PLEWA</name>
<dbReference type="PROSITE" id="PS00226">
    <property type="entry name" value="IF_ROD_1"/>
    <property type="match status" value="1"/>
</dbReference>
<dbReference type="PANTHER" id="PTHR45652:SF21">
    <property type="entry name" value="ZINC FINGER CCCH DOMAIN-CONTAINING PROTEIN 13-LIKE ISOFORM X1"/>
    <property type="match status" value="1"/>
</dbReference>
<dbReference type="SMART" id="SM01391">
    <property type="entry name" value="Filament"/>
    <property type="match status" value="1"/>
</dbReference>
<keyword evidence="1 3" id="KW-0403">Intermediate filament</keyword>
<evidence type="ECO:0000313" key="8">
    <source>
        <dbReference type="Proteomes" id="UP001066276"/>
    </source>
</evidence>
<evidence type="ECO:0000256" key="3">
    <source>
        <dbReference type="RuleBase" id="RU000685"/>
    </source>
</evidence>
<dbReference type="InterPro" id="IPR039008">
    <property type="entry name" value="IF_rod_dom"/>
</dbReference>